<gene>
    <name evidence="3" type="ORF">DFR64_2680</name>
</gene>
<evidence type="ECO:0000256" key="1">
    <source>
        <dbReference type="ARBA" id="ARBA00009820"/>
    </source>
</evidence>
<feature type="signal peptide" evidence="2">
    <location>
        <begin position="1"/>
        <end position="28"/>
    </location>
</feature>
<dbReference type="PANTHER" id="PTHR36842">
    <property type="entry name" value="PROTEIN TOLB HOMOLOG"/>
    <property type="match status" value="1"/>
</dbReference>
<dbReference type="InterPro" id="IPR028082">
    <property type="entry name" value="Peripla_BP_I"/>
</dbReference>
<dbReference type="AlphaFoldDB" id="A0A347ZQ42"/>
<keyword evidence="4" id="KW-1185">Reference proteome</keyword>
<dbReference type="SUPFAM" id="SSF69304">
    <property type="entry name" value="Tricorn protease N-terminal domain"/>
    <property type="match status" value="1"/>
</dbReference>
<evidence type="ECO:0000256" key="2">
    <source>
        <dbReference type="SAM" id="SignalP"/>
    </source>
</evidence>
<accession>A0A347ZQ42</accession>
<protein>
    <submittedName>
        <fullName evidence="3">WD40 repeat protein</fullName>
    </submittedName>
</protein>
<dbReference type="OrthoDB" id="150456at2"/>
<reference evidence="3 4" key="1">
    <citation type="submission" date="2018-08" db="EMBL/GenBank/DDBJ databases">
        <title>Genomic Encyclopedia of Type Strains, Phase IV (KMG-IV): sequencing the most valuable type-strain genomes for metagenomic binning, comparative biology and taxonomic classification.</title>
        <authorList>
            <person name="Goeker M."/>
        </authorList>
    </citation>
    <scope>NUCLEOTIDE SEQUENCE [LARGE SCALE GENOMIC DNA]</scope>
    <source>
        <strain evidence="3 4">DSM 23923</strain>
    </source>
</reference>
<name>A0A347ZQ42_9CHLR</name>
<keyword evidence="2" id="KW-0732">Signal</keyword>
<proteinExistence type="inferred from homology"/>
<dbReference type="Pfam" id="PF07676">
    <property type="entry name" value="PD40"/>
    <property type="match status" value="2"/>
</dbReference>
<dbReference type="PROSITE" id="PS51257">
    <property type="entry name" value="PROKAR_LIPOPROTEIN"/>
    <property type="match status" value="1"/>
</dbReference>
<dbReference type="RefSeq" id="WP_116225946.1">
    <property type="nucleotide sequence ID" value="NZ_AP018437.1"/>
</dbReference>
<evidence type="ECO:0000313" key="4">
    <source>
        <dbReference type="Proteomes" id="UP000256388"/>
    </source>
</evidence>
<sequence length="663" mass="73372">MRRNKFNAIFSISLILALFMTGCTSAPAAAEQPAEEIAESQVVEQEQPTIAPTEAPKPILCNVVFDTDRDGNWEIYIMGPDGENPTNLSNNPTDDWDPAISPYGDRIAFVSNRETENGGGQFIYIMNADGSEVRQLTNEEFGNSPDWSHDGGMIAYSTDDIYIIGADGSWESSIKLTDNAQVNRQPVWSPDDSQIAWLSGQDGALDIFVMNVDGSDVRQITDNHSSNMVKWTADGRLYTDSWGWSDQEEFCHNCVVDASGENIEDVGGKGEVQRFLPFWNGNGDRVEVANISLDDGPDEIYLVGGVFPDIFYNMTNNPAEDRNPSWPANCGPEFVSSAAAVVEEAPQEQATGSKNTGDILFGYIGDPAPQKLTDLNQACEELGIQCVQGGSYAELTDQGVDAIIAFSNIWGINGDSQQYHEAADKGTPVYFLDAEADDYGPYFYNLALESDWVHTSMRWMAEQMGETGEMAVFNFGSDYINGFVQSEMEKHPNIQFTEIPITYKDMSPSSDESITILVAEKPDLGAIWSNDPQPGIFWGLKELEVTGERFPAVVCVAREDELQAWKNRMTAYPNFQCISTIKPGGNAYEAVYVAYYRLNGYEFNPSALGGEFGNTLLYDDATITNDNLDEWLGKIGDLRMTDWGGLEIPPMTPEEILEKWFSK</sequence>
<dbReference type="Gene3D" id="2.120.10.60">
    <property type="entry name" value="Tricorn protease N-terminal domain"/>
    <property type="match status" value="1"/>
</dbReference>
<dbReference type="InterPro" id="IPR011042">
    <property type="entry name" value="6-blade_b-propeller_TolB-like"/>
</dbReference>
<comment type="caution">
    <text evidence="3">The sequence shown here is derived from an EMBL/GenBank/DDBJ whole genome shotgun (WGS) entry which is preliminary data.</text>
</comment>
<dbReference type="Gene3D" id="2.120.10.30">
    <property type="entry name" value="TolB, C-terminal domain"/>
    <property type="match status" value="1"/>
</dbReference>
<organism evidence="3 4">
    <name type="scientific">Pelolinea submarina</name>
    <dbReference type="NCBI Taxonomy" id="913107"/>
    <lineage>
        <taxon>Bacteria</taxon>
        <taxon>Bacillati</taxon>
        <taxon>Chloroflexota</taxon>
        <taxon>Anaerolineae</taxon>
        <taxon>Anaerolineales</taxon>
        <taxon>Anaerolineaceae</taxon>
        <taxon>Pelolinea</taxon>
    </lineage>
</organism>
<evidence type="ECO:0000313" key="3">
    <source>
        <dbReference type="EMBL" id="REG06248.1"/>
    </source>
</evidence>
<dbReference type="SUPFAM" id="SSF53822">
    <property type="entry name" value="Periplasmic binding protein-like I"/>
    <property type="match status" value="1"/>
</dbReference>
<feature type="chain" id="PRO_5030063581" evidence="2">
    <location>
        <begin position="29"/>
        <end position="663"/>
    </location>
</feature>
<dbReference type="Gene3D" id="3.40.50.2300">
    <property type="match status" value="2"/>
</dbReference>
<dbReference type="InterPro" id="IPR011659">
    <property type="entry name" value="WD40"/>
</dbReference>
<dbReference type="Proteomes" id="UP000256388">
    <property type="component" value="Unassembled WGS sequence"/>
</dbReference>
<comment type="similarity">
    <text evidence="1">Belongs to the TolB family.</text>
</comment>
<dbReference type="EMBL" id="QUMS01000004">
    <property type="protein sequence ID" value="REG06248.1"/>
    <property type="molecule type" value="Genomic_DNA"/>
</dbReference>
<dbReference type="PANTHER" id="PTHR36842:SF1">
    <property type="entry name" value="PROTEIN TOLB"/>
    <property type="match status" value="1"/>
</dbReference>